<dbReference type="GeneID" id="108742698"/>
<keyword evidence="3 9" id="KW-0732">Signal</keyword>
<protein>
    <submittedName>
        <fullName evidence="12">Transmembrane protease serine 9-like</fullName>
    </submittedName>
</protein>
<evidence type="ECO:0000256" key="7">
    <source>
        <dbReference type="ARBA" id="ARBA00023157"/>
    </source>
</evidence>
<dbReference type="GO" id="GO:0006508">
    <property type="term" value="P:proteolysis"/>
    <property type="evidence" value="ECO:0007669"/>
    <property type="project" value="UniProtKB-KW"/>
</dbReference>
<dbReference type="KEGG" id="apln:108742698"/>
<dbReference type="PROSITE" id="PS00134">
    <property type="entry name" value="TRYPSIN_HIS"/>
    <property type="match status" value="2"/>
</dbReference>
<dbReference type="PANTHER" id="PTHR24276">
    <property type="entry name" value="POLYSERASE-RELATED"/>
    <property type="match status" value="1"/>
</dbReference>
<feature type="signal peptide" evidence="9">
    <location>
        <begin position="1"/>
        <end position="22"/>
    </location>
</feature>
<keyword evidence="2 8" id="KW-0645">Protease</keyword>
<dbReference type="GO" id="GO:0004252">
    <property type="term" value="F:serine-type endopeptidase activity"/>
    <property type="evidence" value="ECO:0007669"/>
    <property type="project" value="InterPro"/>
</dbReference>
<dbReference type="InterPro" id="IPR001254">
    <property type="entry name" value="Trypsin_dom"/>
</dbReference>
<evidence type="ECO:0000256" key="3">
    <source>
        <dbReference type="ARBA" id="ARBA00022729"/>
    </source>
</evidence>
<dbReference type="Pfam" id="PF00089">
    <property type="entry name" value="Trypsin"/>
    <property type="match status" value="2"/>
</dbReference>
<dbReference type="InterPro" id="IPR043504">
    <property type="entry name" value="Peptidase_S1_PA_chymotrypsin"/>
</dbReference>
<dbReference type="SMART" id="SM00020">
    <property type="entry name" value="Tryp_SPc"/>
    <property type="match status" value="2"/>
</dbReference>
<dbReference type="PROSITE" id="PS00135">
    <property type="entry name" value="TRYPSIN_SER"/>
    <property type="match status" value="2"/>
</dbReference>
<evidence type="ECO:0000256" key="5">
    <source>
        <dbReference type="ARBA" id="ARBA00022825"/>
    </source>
</evidence>
<evidence type="ECO:0000256" key="2">
    <source>
        <dbReference type="ARBA" id="ARBA00022670"/>
    </source>
</evidence>
<feature type="chain" id="PRO_5028882488" evidence="9">
    <location>
        <begin position="23"/>
        <end position="550"/>
    </location>
</feature>
<keyword evidence="4 8" id="KW-0378">Hydrolase</keyword>
<dbReference type="InterPro" id="IPR001314">
    <property type="entry name" value="Peptidase_S1A"/>
</dbReference>
<evidence type="ECO:0000259" key="10">
    <source>
        <dbReference type="PROSITE" id="PS50240"/>
    </source>
</evidence>
<dbReference type="PRINTS" id="PR00722">
    <property type="entry name" value="CHYMOTRYPSIN"/>
</dbReference>
<dbReference type="CDD" id="cd00190">
    <property type="entry name" value="Tryp_SPc"/>
    <property type="match status" value="2"/>
</dbReference>
<evidence type="ECO:0000256" key="1">
    <source>
        <dbReference type="ARBA" id="ARBA00007664"/>
    </source>
</evidence>
<comment type="similarity">
    <text evidence="1">Belongs to the peptidase S1 family.</text>
</comment>
<accession>A0A7F5RAF7</accession>
<keyword evidence="5 8" id="KW-0720">Serine protease</keyword>
<evidence type="ECO:0000256" key="9">
    <source>
        <dbReference type="SAM" id="SignalP"/>
    </source>
</evidence>
<dbReference type="AlphaFoldDB" id="A0A7F5RAF7"/>
<reference evidence="12" key="1">
    <citation type="submission" date="2025-08" db="UniProtKB">
        <authorList>
            <consortium name="RefSeq"/>
        </authorList>
    </citation>
    <scope>IDENTIFICATION</scope>
    <source>
        <tissue evidence="12">Entire body</tissue>
    </source>
</reference>
<dbReference type="InterPro" id="IPR050430">
    <property type="entry name" value="Peptidase_S1"/>
</dbReference>
<evidence type="ECO:0000313" key="11">
    <source>
        <dbReference type="Proteomes" id="UP000192223"/>
    </source>
</evidence>
<keyword evidence="6" id="KW-0865">Zymogen</keyword>
<keyword evidence="7" id="KW-1015">Disulfide bond</keyword>
<evidence type="ECO:0000256" key="6">
    <source>
        <dbReference type="ARBA" id="ARBA00023145"/>
    </source>
</evidence>
<dbReference type="PROSITE" id="PS50240">
    <property type="entry name" value="TRYPSIN_DOM"/>
    <property type="match status" value="2"/>
</dbReference>
<organism evidence="11 12">
    <name type="scientific">Agrilus planipennis</name>
    <name type="common">Emerald ash borer</name>
    <name type="synonym">Agrilus marcopoli</name>
    <dbReference type="NCBI Taxonomy" id="224129"/>
    <lineage>
        <taxon>Eukaryota</taxon>
        <taxon>Metazoa</taxon>
        <taxon>Ecdysozoa</taxon>
        <taxon>Arthropoda</taxon>
        <taxon>Hexapoda</taxon>
        <taxon>Insecta</taxon>
        <taxon>Pterygota</taxon>
        <taxon>Neoptera</taxon>
        <taxon>Endopterygota</taxon>
        <taxon>Coleoptera</taxon>
        <taxon>Polyphaga</taxon>
        <taxon>Elateriformia</taxon>
        <taxon>Buprestoidea</taxon>
        <taxon>Buprestidae</taxon>
        <taxon>Agrilinae</taxon>
        <taxon>Agrilus</taxon>
    </lineage>
</organism>
<dbReference type="SUPFAM" id="SSF50494">
    <property type="entry name" value="Trypsin-like serine proteases"/>
    <property type="match status" value="2"/>
</dbReference>
<gene>
    <name evidence="12" type="primary">LOC108742698</name>
</gene>
<dbReference type="PANTHER" id="PTHR24276:SF91">
    <property type="entry name" value="AT26814P-RELATED"/>
    <property type="match status" value="1"/>
</dbReference>
<dbReference type="InParanoid" id="A0A7F5RAF7"/>
<dbReference type="Proteomes" id="UP000192223">
    <property type="component" value="Unplaced"/>
</dbReference>
<evidence type="ECO:0000313" key="12">
    <source>
        <dbReference type="RefSeq" id="XP_025832934.1"/>
    </source>
</evidence>
<evidence type="ECO:0000256" key="4">
    <source>
        <dbReference type="ARBA" id="ARBA00022801"/>
    </source>
</evidence>
<feature type="domain" description="Peptidase S1" evidence="10">
    <location>
        <begin position="53"/>
        <end position="278"/>
    </location>
</feature>
<dbReference type="OrthoDB" id="10051896at2759"/>
<feature type="domain" description="Peptidase S1" evidence="10">
    <location>
        <begin position="325"/>
        <end position="549"/>
    </location>
</feature>
<dbReference type="InterPro" id="IPR018114">
    <property type="entry name" value="TRYPSIN_HIS"/>
</dbReference>
<evidence type="ECO:0000256" key="8">
    <source>
        <dbReference type="RuleBase" id="RU363034"/>
    </source>
</evidence>
<dbReference type="FunFam" id="2.40.10.10:FF:000077">
    <property type="entry name" value="Predicted protein"/>
    <property type="match status" value="2"/>
</dbReference>
<dbReference type="InterPro" id="IPR009003">
    <property type="entry name" value="Peptidase_S1_PA"/>
</dbReference>
<keyword evidence="11" id="KW-1185">Reference proteome</keyword>
<dbReference type="InterPro" id="IPR033116">
    <property type="entry name" value="TRYPSIN_SER"/>
</dbReference>
<sequence length="550" mass="58367">MKPTIVACLVFSLLGFSNFINAASIPSNAAASLPFDEESVPSNAERIPSFGRIVGGSEVDISDYPYQVALLYSSSQICGASIISHSWILTAAHCITSNTVSRYSIRAGSNYRYSGGVTRAAGNIYVHGSYTSASSSGYDIALIALQSALTFGGTINAVDLPSPNVNIPSGTNAVTTGWGDTVEDGNGSSRLRGVTVPIVTNNECRSSYGNRITSTMLCAGLTSGGRDACQGDSGGPLVASGYGQVGIVSWGRGCARPNYYGVYSRVPALRNWITTVTISSNKPSTYHSFTNIMKKTVFILYFLPLILGFTVENLKTTAPLLNGRIVEGWPIAIDVVPYQVSLAFYNYHLCGGSIISAQLILTAAHCIKWRFISLYSIRAGSSIRSLGIQVGAAKVYKHEKFNPASLDYDIAIILLQSHLGIQKGIQPVSLAPANIEIPDGTAAVVTGWGSMVENGTISTYLQAVSVPIVSRNVCKERYGAHKITENMICAGYSEGGRDSCQGDSGGPLIAHDYGQIGIVSWGYGCARAGSYGVYTNVPVLRKWITNITGI</sequence>
<dbReference type="Gene3D" id="2.40.10.10">
    <property type="entry name" value="Trypsin-like serine proteases"/>
    <property type="match status" value="3"/>
</dbReference>
<proteinExistence type="inferred from homology"/>
<dbReference type="RefSeq" id="XP_025832934.1">
    <property type="nucleotide sequence ID" value="XM_025977149.1"/>
</dbReference>
<name>A0A7F5RAF7_AGRPL</name>